<keyword evidence="4" id="KW-1185">Reference proteome</keyword>
<sequence>MSDHPPLPTPEAPIGTPLRIPMHPRPPETNTQPLINSAAPEVPPDKLNRSKRGKVPSAKWEEHKDTLYNLYIVEGLTLEKAMAFMDKHHDFQAS</sequence>
<evidence type="ECO:0000313" key="4">
    <source>
        <dbReference type="Proteomes" id="UP001152087"/>
    </source>
</evidence>
<feature type="domain" description="Clr5" evidence="2">
    <location>
        <begin position="57"/>
        <end position="94"/>
    </location>
</feature>
<evidence type="ECO:0000256" key="1">
    <source>
        <dbReference type="SAM" id="MobiDB-lite"/>
    </source>
</evidence>
<accession>A0A9W8RFB4</accession>
<reference evidence="3" key="1">
    <citation type="submission" date="2022-09" db="EMBL/GenBank/DDBJ databases">
        <title>Fusarium specimens isolated from Avocado Roots.</title>
        <authorList>
            <person name="Stajich J."/>
            <person name="Roper C."/>
            <person name="Heimlech-Rivalta G."/>
        </authorList>
    </citation>
    <scope>NUCLEOTIDE SEQUENCE</scope>
    <source>
        <strain evidence="3">A02</strain>
    </source>
</reference>
<name>A0A9W8RFB4_9HYPO</name>
<feature type="region of interest" description="Disordered" evidence="1">
    <location>
        <begin position="1"/>
        <end position="59"/>
    </location>
</feature>
<protein>
    <recommendedName>
        <fullName evidence="2">Clr5 domain-containing protein</fullName>
    </recommendedName>
</protein>
<dbReference type="Pfam" id="PF14420">
    <property type="entry name" value="Clr5"/>
    <property type="match status" value="1"/>
</dbReference>
<comment type="caution">
    <text evidence="3">The sequence shown here is derived from an EMBL/GenBank/DDBJ whole genome shotgun (WGS) entry which is preliminary data.</text>
</comment>
<evidence type="ECO:0000313" key="3">
    <source>
        <dbReference type="EMBL" id="KAJ4195628.1"/>
    </source>
</evidence>
<dbReference type="EMBL" id="JAOQAV010000003">
    <property type="protein sequence ID" value="KAJ4195628.1"/>
    <property type="molecule type" value="Genomic_DNA"/>
</dbReference>
<dbReference type="InterPro" id="IPR025676">
    <property type="entry name" value="Clr5_dom"/>
</dbReference>
<evidence type="ECO:0000259" key="2">
    <source>
        <dbReference type="Pfam" id="PF14420"/>
    </source>
</evidence>
<dbReference type="Proteomes" id="UP001152087">
    <property type="component" value="Unassembled WGS sequence"/>
</dbReference>
<gene>
    <name evidence="3" type="ORF">NW755_001788</name>
</gene>
<dbReference type="AlphaFoldDB" id="A0A9W8RFB4"/>
<proteinExistence type="predicted"/>
<organism evidence="3 4">
    <name type="scientific">Fusarium falciforme</name>
    <dbReference type="NCBI Taxonomy" id="195108"/>
    <lineage>
        <taxon>Eukaryota</taxon>
        <taxon>Fungi</taxon>
        <taxon>Dikarya</taxon>
        <taxon>Ascomycota</taxon>
        <taxon>Pezizomycotina</taxon>
        <taxon>Sordariomycetes</taxon>
        <taxon>Hypocreomycetidae</taxon>
        <taxon>Hypocreales</taxon>
        <taxon>Nectriaceae</taxon>
        <taxon>Fusarium</taxon>
        <taxon>Fusarium solani species complex</taxon>
    </lineage>
</organism>
<feature type="compositionally biased region" description="Pro residues" evidence="1">
    <location>
        <begin position="1"/>
        <end position="11"/>
    </location>
</feature>